<name>X1JWL4_9ZZZZ</name>
<feature type="non-terminal residue" evidence="1">
    <location>
        <position position="51"/>
    </location>
</feature>
<comment type="caution">
    <text evidence="1">The sequence shown here is derived from an EMBL/GenBank/DDBJ whole genome shotgun (WGS) entry which is preliminary data.</text>
</comment>
<gene>
    <name evidence="1" type="ORF">S03H2_69654</name>
</gene>
<accession>X1JWL4</accession>
<organism evidence="1">
    <name type="scientific">marine sediment metagenome</name>
    <dbReference type="NCBI Taxonomy" id="412755"/>
    <lineage>
        <taxon>unclassified sequences</taxon>
        <taxon>metagenomes</taxon>
        <taxon>ecological metagenomes</taxon>
    </lineage>
</organism>
<proteinExistence type="predicted"/>
<reference evidence="1" key="1">
    <citation type="journal article" date="2014" name="Front. Microbiol.">
        <title>High frequency of phylogenetically diverse reductive dehalogenase-homologous genes in deep subseafloor sedimentary metagenomes.</title>
        <authorList>
            <person name="Kawai M."/>
            <person name="Futagami T."/>
            <person name="Toyoda A."/>
            <person name="Takaki Y."/>
            <person name="Nishi S."/>
            <person name="Hori S."/>
            <person name="Arai W."/>
            <person name="Tsubouchi T."/>
            <person name="Morono Y."/>
            <person name="Uchiyama I."/>
            <person name="Ito T."/>
            <person name="Fujiyama A."/>
            <person name="Inagaki F."/>
            <person name="Takami H."/>
        </authorList>
    </citation>
    <scope>NUCLEOTIDE SEQUENCE</scope>
    <source>
        <strain evidence="1">Expedition CK06-06</strain>
    </source>
</reference>
<dbReference type="EMBL" id="BARU01046078">
    <property type="protein sequence ID" value="GAH99131.1"/>
    <property type="molecule type" value="Genomic_DNA"/>
</dbReference>
<dbReference type="AlphaFoldDB" id="X1JWL4"/>
<protein>
    <submittedName>
        <fullName evidence="1">Uncharacterized protein</fullName>
    </submittedName>
</protein>
<sequence length="51" mass="5983">MDEKIAIYNPFDDMSFTYGKCFLCGRILGDADSSEHIFPKWLLRRYNLPPP</sequence>
<evidence type="ECO:0000313" key="1">
    <source>
        <dbReference type="EMBL" id="GAH99131.1"/>
    </source>
</evidence>